<evidence type="ECO:0000313" key="2">
    <source>
        <dbReference type="Proteomes" id="UP000298663"/>
    </source>
</evidence>
<organism evidence="1 2">
    <name type="scientific">Steinernema carpocapsae</name>
    <name type="common">Entomopathogenic nematode</name>
    <dbReference type="NCBI Taxonomy" id="34508"/>
    <lineage>
        <taxon>Eukaryota</taxon>
        <taxon>Metazoa</taxon>
        <taxon>Ecdysozoa</taxon>
        <taxon>Nematoda</taxon>
        <taxon>Chromadorea</taxon>
        <taxon>Rhabditida</taxon>
        <taxon>Tylenchina</taxon>
        <taxon>Panagrolaimomorpha</taxon>
        <taxon>Strongyloidoidea</taxon>
        <taxon>Steinernematidae</taxon>
        <taxon>Steinernema</taxon>
    </lineage>
</organism>
<keyword evidence="2" id="KW-1185">Reference proteome</keyword>
<dbReference type="AlphaFoldDB" id="A0A4U8UMT5"/>
<evidence type="ECO:0000313" key="1">
    <source>
        <dbReference type="EMBL" id="TMS33535.1"/>
    </source>
</evidence>
<dbReference type="Proteomes" id="UP000298663">
    <property type="component" value="Chromosome X"/>
</dbReference>
<sequence>MGLPCQHFSKNVLTLPKQTRLVLQSENFTYERVECSDCSLALFLHYGLIKKQNAFKMSQVVLIWLFGVILREIINT</sequence>
<comment type="caution">
    <text evidence="1">The sequence shown here is derived from an EMBL/GenBank/DDBJ whole genome shotgun (WGS) entry which is preliminary data.</text>
</comment>
<protein>
    <submittedName>
        <fullName evidence="1">Uncharacterized protein</fullName>
    </submittedName>
</protein>
<reference evidence="1 2" key="1">
    <citation type="journal article" date="2015" name="Genome Biol.">
        <title>Comparative genomics of Steinernema reveals deeply conserved gene regulatory networks.</title>
        <authorList>
            <person name="Dillman A.R."/>
            <person name="Macchietto M."/>
            <person name="Porter C.F."/>
            <person name="Rogers A."/>
            <person name="Williams B."/>
            <person name="Antoshechkin I."/>
            <person name="Lee M.M."/>
            <person name="Goodwin Z."/>
            <person name="Lu X."/>
            <person name="Lewis E.E."/>
            <person name="Goodrich-Blair H."/>
            <person name="Stock S.P."/>
            <person name="Adams B.J."/>
            <person name="Sternberg P.W."/>
            <person name="Mortazavi A."/>
        </authorList>
    </citation>
    <scope>NUCLEOTIDE SEQUENCE [LARGE SCALE GENOMIC DNA]</scope>
    <source>
        <strain evidence="1 2">ALL</strain>
    </source>
</reference>
<proteinExistence type="predicted"/>
<reference evidence="1 2" key="2">
    <citation type="journal article" date="2019" name="G3 (Bethesda)">
        <title>Hybrid Assembly of the Genome of the Entomopathogenic Nematode Steinernema carpocapsae Identifies the X-Chromosome.</title>
        <authorList>
            <person name="Serra L."/>
            <person name="Macchietto M."/>
            <person name="Macias-Munoz A."/>
            <person name="McGill C.J."/>
            <person name="Rodriguez I.M."/>
            <person name="Rodriguez B."/>
            <person name="Murad R."/>
            <person name="Mortazavi A."/>
        </authorList>
    </citation>
    <scope>NUCLEOTIDE SEQUENCE [LARGE SCALE GENOMIC DNA]</scope>
    <source>
        <strain evidence="1 2">ALL</strain>
    </source>
</reference>
<accession>A0A4U8UMT5</accession>
<name>A0A4U8UMT5_STECR</name>
<gene>
    <name evidence="1" type="ORF">L596_001266</name>
</gene>
<dbReference type="EMBL" id="AZBU02000001">
    <property type="protein sequence ID" value="TMS33535.1"/>
    <property type="molecule type" value="Genomic_DNA"/>
</dbReference>
<dbReference type="EMBL" id="CM016762">
    <property type="protein sequence ID" value="TMS33535.1"/>
    <property type="molecule type" value="Genomic_DNA"/>
</dbReference>